<evidence type="ECO:0000313" key="1">
    <source>
        <dbReference type="EMBL" id="AXF78331.1"/>
    </source>
</evidence>
<dbReference type="AlphaFoldDB" id="A0A345CY14"/>
<gene>
    <name evidence="1" type="ORF">AV903_23735</name>
</gene>
<dbReference type="Proteomes" id="UP000264980">
    <property type="component" value="Chromosome"/>
</dbReference>
<protein>
    <submittedName>
        <fullName evidence="1">Uncharacterized protein</fullName>
    </submittedName>
</protein>
<organism evidence="1 2">
    <name type="scientific">Erwinia tracheiphila</name>
    <dbReference type="NCBI Taxonomy" id="65700"/>
    <lineage>
        <taxon>Bacteria</taxon>
        <taxon>Pseudomonadati</taxon>
        <taxon>Pseudomonadota</taxon>
        <taxon>Gammaproteobacteria</taxon>
        <taxon>Enterobacterales</taxon>
        <taxon>Erwiniaceae</taxon>
        <taxon>Erwinia</taxon>
    </lineage>
</organism>
<accession>A0A345CY14</accession>
<name>A0A345CY14_9GAMM</name>
<reference evidence="1 2" key="1">
    <citation type="submission" date="2016-01" db="EMBL/GenBank/DDBJ databases">
        <authorList>
            <person name="Oliw E.H."/>
        </authorList>
    </citation>
    <scope>NUCLEOTIDE SEQUENCE [LARGE SCALE GENOMIC DNA]</scope>
    <source>
        <strain evidence="1 2">MDcuke</strain>
    </source>
</reference>
<sequence>MIPAIRPGVNVNNRRITQVQINNDEMTLTWTLLNSAGKKYREPRCSARLTKTGRGHAPDILPRDTARWLTYGMMGKEK</sequence>
<evidence type="ECO:0000313" key="2">
    <source>
        <dbReference type="Proteomes" id="UP000264980"/>
    </source>
</evidence>
<dbReference type="EMBL" id="CP013970">
    <property type="protein sequence ID" value="AXF78331.1"/>
    <property type="molecule type" value="Genomic_DNA"/>
</dbReference>
<proteinExistence type="predicted"/>